<evidence type="ECO:0000313" key="1">
    <source>
        <dbReference type="EMBL" id="KAI1705383.1"/>
    </source>
</evidence>
<name>A0AAD4MTM0_9BILA</name>
<gene>
    <name evidence="1" type="ORF">DdX_13698</name>
</gene>
<dbReference type="EMBL" id="JAKKPZ010000057">
    <property type="protein sequence ID" value="KAI1705383.1"/>
    <property type="molecule type" value="Genomic_DNA"/>
</dbReference>
<reference evidence="1" key="1">
    <citation type="submission" date="2022-01" db="EMBL/GenBank/DDBJ databases">
        <title>Genome Sequence Resource for Two Populations of Ditylenchus destructor, the Migratory Endoparasitic Phytonematode.</title>
        <authorList>
            <person name="Zhang H."/>
            <person name="Lin R."/>
            <person name="Xie B."/>
        </authorList>
    </citation>
    <scope>NUCLEOTIDE SEQUENCE</scope>
    <source>
        <strain evidence="1">BazhouSP</strain>
    </source>
</reference>
<sequence length="75" mass="8323">MGQFGKEGEEKAGNVTVAGMRKTQEIEVKNKRAATDFMILVLVETSARYPATNGHALISSHRNFRSEARGVNRFL</sequence>
<evidence type="ECO:0000313" key="2">
    <source>
        <dbReference type="Proteomes" id="UP001201812"/>
    </source>
</evidence>
<keyword evidence="2" id="KW-1185">Reference proteome</keyword>
<accession>A0AAD4MTM0</accession>
<dbReference type="Proteomes" id="UP001201812">
    <property type="component" value="Unassembled WGS sequence"/>
</dbReference>
<protein>
    <submittedName>
        <fullName evidence="1">Uncharacterized protein</fullName>
    </submittedName>
</protein>
<comment type="caution">
    <text evidence="1">The sequence shown here is derived from an EMBL/GenBank/DDBJ whole genome shotgun (WGS) entry which is preliminary data.</text>
</comment>
<dbReference type="AlphaFoldDB" id="A0AAD4MTM0"/>
<proteinExistence type="predicted"/>
<organism evidence="1 2">
    <name type="scientific">Ditylenchus destructor</name>
    <dbReference type="NCBI Taxonomy" id="166010"/>
    <lineage>
        <taxon>Eukaryota</taxon>
        <taxon>Metazoa</taxon>
        <taxon>Ecdysozoa</taxon>
        <taxon>Nematoda</taxon>
        <taxon>Chromadorea</taxon>
        <taxon>Rhabditida</taxon>
        <taxon>Tylenchina</taxon>
        <taxon>Tylenchomorpha</taxon>
        <taxon>Sphaerularioidea</taxon>
        <taxon>Anguinidae</taxon>
        <taxon>Anguininae</taxon>
        <taxon>Ditylenchus</taxon>
    </lineage>
</organism>